<evidence type="ECO:0000256" key="1">
    <source>
        <dbReference type="SAM" id="Phobius"/>
    </source>
</evidence>
<gene>
    <name evidence="2" type="ORF">CVA01_22000</name>
</gene>
<accession>A0A4Y4C430</accession>
<reference evidence="2 3" key="1">
    <citation type="submission" date="2019-06" db="EMBL/GenBank/DDBJ databases">
        <title>Whole genome shotgun sequence of Corynebacterium variabile NBRC 15286.</title>
        <authorList>
            <person name="Hosoyama A."/>
            <person name="Uohara A."/>
            <person name="Ohji S."/>
            <person name="Ichikawa N."/>
        </authorList>
    </citation>
    <scope>NUCLEOTIDE SEQUENCE [LARGE SCALE GENOMIC DNA]</scope>
    <source>
        <strain evidence="2 3">NBRC 15286</strain>
    </source>
</reference>
<proteinExistence type="predicted"/>
<sequence length="104" mass="10765">MYVNLALTTAVIGIILGIAAPLTGSPTDGSFHILAIAGWVLAGLATVILLGLHSGEDNRRRAENLYIGTPRQTTVFRTAGIAAVIGILITAVEIALWISKTVGA</sequence>
<dbReference type="Proteomes" id="UP000319986">
    <property type="component" value="Unassembled WGS sequence"/>
</dbReference>
<name>A0A4Y4C430_9CORY</name>
<dbReference type="EMBL" id="BJNT01000017">
    <property type="protein sequence ID" value="GEC86886.1"/>
    <property type="molecule type" value="Genomic_DNA"/>
</dbReference>
<comment type="caution">
    <text evidence="2">The sequence shown here is derived from an EMBL/GenBank/DDBJ whole genome shotgun (WGS) entry which is preliminary data.</text>
</comment>
<protein>
    <submittedName>
        <fullName evidence="2">Uncharacterized protein</fullName>
    </submittedName>
</protein>
<keyword evidence="1" id="KW-0812">Transmembrane</keyword>
<evidence type="ECO:0000313" key="2">
    <source>
        <dbReference type="EMBL" id="GEC86886.1"/>
    </source>
</evidence>
<evidence type="ECO:0000313" key="3">
    <source>
        <dbReference type="Proteomes" id="UP000319986"/>
    </source>
</evidence>
<organism evidence="2 3">
    <name type="scientific">Corynebacterium variabile</name>
    <dbReference type="NCBI Taxonomy" id="1727"/>
    <lineage>
        <taxon>Bacteria</taxon>
        <taxon>Bacillati</taxon>
        <taxon>Actinomycetota</taxon>
        <taxon>Actinomycetes</taxon>
        <taxon>Mycobacteriales</taxon>
        <taxon>Corynebacteriaceae</taxon>
        <taxon>Corynebacterium</taxon>
    </lineage>
</organism>
<feature type="transmembrane region" description="Helical" evidence="1">
    <location>
        <begin position="74"/>
        <end position="98"/>
    </location>
</feature>
<dbReference type="AlphaFoldDB" id="A0A4Y4C430"/>
<keyword evidence="1" id="KW-0472">Membrane</keyword>
<keyword evidence="1" id="KW-1133">Transmembrane helix</keyword>
<feature type="transmembrane region" description="Helical" evidence="1">
    <location>
        <begin position="31"/>
        <end position="53"/>
    </location>
</feature>